<protein>
    <recommendedName>
        <fullName evidence="1">Immunity MXAN-0049 protein domain-containing protein</fullName>
    </recommendedName>
</protein>
<dbReference type="RefSeq" id="WP_033692680.1">
    <property type="nucleotide sequence ID" value="NZ_CP010979.1"/>
</dbReference>
<evidence type="ECO:0000313" key="3">
    <source>
        <dbReference type="Proteomes" id="UP000033260"/>
    </source>
</evidence>
<proteinExistence type="predicted"/>
<organism evidence="2 3">
    <name type="scientific">Pseudomonas putida S13.1.2</name>
    <dbReference type="NCBI Taxonomy" id="1384061"/>
    <lineage>
        <taxon>Bacteria</taxon>
        <taxon>Pseudomonadati</taxon>
        <taxon>Pseudomonadota</taxon>
        <taxon>Gammaproteobacteria</taxon>
        <taxon>Pseudomonadales</taxon>
        <taxon>Pseudomonadaceae</taxon>
        <taxon>Pseudomonas</taxon>
    </lineage>
</organism>
<dbReference type="EMBL" id="CP010979">
    <property type="protein sequence ID" value="AJQ47292.1"/>
    <property type="molecule type" value="Genomic_DNA"/>
</dbReference>
<evidence type="ECO:0000259" key="1">
    <source>
        <dbReference type="Pfam" id="PF07791"/>
    </source>
</evidence>
<dbReference type="Proteomes" id="UP000033260">
    <property type="component" value="Chromosome"/>
</dbReference>
<feature type="domain" description="Immunity MXAN-0049 protein" evidence="1">
    <location>
        <begin position="73"/>
        <end position="202"/>
    </location>
</feature>
<name>A0AAU8RX13_PSEPU</name>
<evidence type="ECO:0000313" key="2">
    <source>
        <dbReference type="EMBL" id="AJQ47292.1"/>
    </source>
</evidence>
<dbReference type="AlphaFoldDB" id="A0AAU8RX13"/>
<reference evidence="2 3" key="1">
    <citation type="submission" date="2015-02" db="EMBL/GenBank/DDBJ databases">
        <title>Complete Genome Sequencing of Pseudomonas putida S13.1.2.</title>
        <authorList>
            <person name="Chong T.M."/>
            <person name="Chan K.G."/>
            <person name="Dessaux Y."/>
        </authorList>
    </citation>
    <scope>NUCLEOTIDE SEQUENCE [LARGE SCALE GENOMIC DNA]</scope>
    <source>
        <strain evidence="2 3">S13.1.2</strain>
    </source>
</reference>
<sequence>MSENEENYYVISYNSTEAGCPVSMAGFFNCQKFEWDPYESNPEKLDIKHHYSLELTSLDLDLDLDFGSLDFDFYQVGAIYVSKKFLDVCDSVGAKYRAVPFDLKSGNKIRQGEFFIFLPGESLAAMDKERSIYEVSKDIESGLIINSPLYPGSVSIDKIDLFVVSKSVKSDIFRCQETLELFCSERFLLAASDLKGISFGKVDSFYKYDPWAELDEL</sequence>
<dbReference type="InterPro" id="IPR012433">
    <property type="entry name" value="Imm11"/>
</dbReference>
<accession>A0AAU8RX13</accession>
<dbReference type="Pfam" id="PF07791">
    <property type="entry name" value="Imm11"/>
    <property type="match status" value="1"/>
</dbReference>
<gene>
    <name evidence="2" type="ORF">N805_08685</name>
</gene>